<accession>E4UYK4</accession>
<gene>
    <name evidence="2" type="ORF">MGYG_05170</name>
</gene>
<dbReference type="OrthoDB" id="4175439at2759"/>
<dbReference type="HOGENOM" id="CLU_067900_1_0_1"/>
<dbReference type="eggNOG" id="ENOG502T3RR">
    <property type="taxonomic scope" value="Eukaryota"/>
</dbReference>
<proteinExistence type="predicted"/>
<dbReference type="VEuPathDB" id="FungiDB:MGYG_05170"/>
<evidence type="ECO:0000256" key="1">
    <source>
        <dbReference type="SAM" id="MobiDB-lite"/>
    </source>
</evidence>
<dbReference type="EMBL" id="DS989825">
    <property type="protein sequence ID" value="EFR02167.1"/>
    <property type="molecule type" value="Genomic_DNA"/>
</dbReference>
<name>E4UYK4_ARTGP</name>
<feature type="region of interest" description="Disordered" evidence="1">
    <location>
        <begin position="244"/>
        <end position="264"/>
    </location>
</feature>
<reference evidence="3" key="1">
    <citation type="journal article" date="2012" name="MBio">
        <title>Comparative genome analysis of Trichophyton rubrum and related dermatophytes reveals candidate genes involved in infection.</title>
        <authorList>
            <person name="Martinez D.A."/>
            <person name="Oliver B.G."/>
            <person name="Graeser Y."/>
            <person name="Goldberg J.M."/>
            <person name="Li W."/>
            <person name="Martinez-Rossi N.M."/>
            <person name="Monod M."/>
            <person name="Shelest E."/>
            <person name="Barton R.C."/>
            <person name="Birch E."/>
            <person name="Brakhage A.A."/>
            <person name="Chen Z."/>
            <person name="Gurr S.J."/>
            <person name="Heiman D."/>
            <person name="Heitman J."/>
            <person name="Kosti I."/>
            <person name="Rossi A."/>
            <person name="Saif S."/>
            <person name="Samalova M."/>
            <person name="Saunders C.W."/>
            <person name="Shea T."/>
            <person name="Summerbell R.C."/>
            <person name="Xu J."/>
            <person name="Young S."/>
            <person name="Zeng Q."/>
            <person name="Birren B.W."/>
            <person name="Cuomo C.A."/>
            <person name="White T.C."/>
        </authorList>
    </citation>
    <scope>NUCLEOTIDE SEQUENCE [LARGE SCALE GENOMIC DNA]</scope>
    <source>
        <strain evidence="3">ATCC MYA-4604 / CBS 118893</strain>
    </source>
</reference>
<protein>
    <submittedName>
        <fullName evidence="2">Uncharacterized protein</fullName>
    </submittedName>
</protein>
<dbReference type="Proteomes" id="UP000002669">
    <property type="component" value="Unassembled WGS sequence"/>
</dbReference>
<dbReference type="RefSeq" id="XP_003172578.1">
    <property type="nucleotide sequence ID" value="XM_003172530.1"/>
</dbReference>
<evidence type="ECO:0000313" key="2">
    <source>
        <dbReference type="EMBL" id="EFR02167.1"/>
    </source>
</evidence>
<sequence>MFESGVFYTLHLVVHHSGSSNISTLTHRQTHHMPSDVVSFDQPEEVALAMGRMFLAYMSYTEHSFKFDWLEKTPNIHVQCQDTTGQKVQFTTPPRTPKRYSHVVRYTQGIKVLCPHQNHGTIIIRDHTCTRDMTQKADRCHYILKSELMAATSIFYHQMNEMVWLSDKGRYKGKPRYKGGLLTATMVTFICGKVRIIQATIKPSEKHPTLNVNLRAKYILNNANYDKNVGFDVLKWLCDPPQAELETEPESTETVNELPERLKK</sequence>
<dbReference type="GeneID" id="10027851"/>
<organism evidence="3">
    <name type="scientific">Arthroderma gypseum (strain ATCC MYA-4604 / CBS 118893)</name>
    <name type="common">Microsporum gypseum</name>
    <dbReference type="NCBI Taxonomy" id="535722"/>
    <lineage>
        <taxon>Eukaryota</taxon>
        <taxon>Fungi</taxon>
        <taxon>Dikarya</taxon>
        <taxon>Ascomycota</taxon>
        <taxon>Pezizomycotina</taxon>
        <taxon>Eurotiomycetes</taxon>
        <taxon>Eurotiomycetidae</taxon>
        <taxon>Onygenales</taxon>
        <taxon>Arthrodermataceae</taxon>
        <taxon>Nannizzia</taxon>
    </lineage>
</organism>
<dbReference type="InParanoid" id="E4UYK4"/>
<dbReference type="AlphaFoldDB" id="E4UYK4"/>
<dbReference type="OMA" id="HYILKSE"/>
<evidence type="ECO:0000313" key="3">
    <source>
        <dbReference type="Proteomes" id="UP000002669"/>
    </source>
</evidence>
<keyword evidence="3" id="KW-1185">Reference proteome</keyword>